<dbReference type="EMBL" id="CP060714">
    <property type="protein sequence ID" value="QNN59077.1"/>
    <property type="molecule type" value="Genomic_DNA"/>
</dbReference>
<dbReference type="PROSITE" id="PS50931">
    <property type="entry name" value="HTH_LYSR"/>
    <property type="match status" value="1"/>
</dbReference>
<dbReference type="InterPro" id="IPR005119">
    <property type="entry name" value="LysR_subst-bd"/>
</dbReference>
<dbReference type="CDD" id="cd08474">
    <property type="entry name" value="PBP2_CrgA_like_5"/>
    <property type="match status" value="1"/>
</dbReference>
<dbReference type="SUPFAM" id="SSF46785">
    <property type="entry name" value="Winged helix' DNA-binding domain"/>
    <property type="match status" value="1"/>
</dbReference>
<protein>
    <submittedName>
        <fullName evidence="6">LysR family transcriptional regulator</fullName>
    </submittedName>
</protein>
<reference evidence="6 7" key="1">
    <citation type="submission" date="2020-08" db="EMBL/GenBank/DDBJ databases">
        <title>Genome sequence of Diaphorobacter ruginosibacter DSM 27467T.</title>
        <authorList>
            <person name="Hyun D.-W."/>
            <person name="Bae J.-W."/>
        </authorList>
    </citation>
    <scope>NUCLEOTIDE SEQUENCE [LARGE SCALE GENOMIC DNA]</scope>
    <source>
        <strain evidence="6 7">DSM 27467</strain>
    </source>
</reference>
<evidence type="ECO:0000256" key="4">
    <source>
        <dbReference type="ARBA" id="ARBA00023163"/>
    </source>
</evidence>
<feature type="domain" description="HTH lysR-type" evidence="5">
    <location>
        <begin position="4"/>
        <end position="61"/>
    </location>
</feature>
<dbReference type="InterPro" id="IPR058163">
    <property type="entry name" value="LysR-type_TF_proteobact-type"/>
</dbReference>
<evidence type="ECO:0000259" key="5">
    <source>
        <dbReference type="PROSITE" id="PS50931"/>
    </source>
</evidence>
<dbReference type="Gene3D" id="3.40.190.290">
    <property type="match status" value="1"/>
</dbReference>
<dbReference type="InterPro" id="IPR000847">
    <property type="entry name" value="LysR_HTH_N"/>
</dbReference>
<dbReference type="SUPFAM" id="SSF53850">
    <property type="entry name" value="Periplasmic binding protein-like II"/>
    <property type="match status" value="1"/>
</dbReference>
<dbReference type="Pfam" id="PF03466">
    <property type="entry name" value="LysR_substrate"/>
    <property type="match status" value="1"/>
</dbReference>
<keyword evidence="3" id="KW-0238">DNA-binding</keyword>
<dbReference type="InterPro" id="IPR036390">
    <property type="entry name" value="WH_DNA-bd_sf"/>
</dbReference>
<dbReference type="FunFam" id="1.10.10.10:FF:000001">
    <property type="entry name" value="LysR family transcriptional regulator"/>
    <property type="match status" value="1"/>
</dbReference>
<dbReference type="Pfam" id="PF00126">
    <property type="entry name" value="HTH_1"/>
    <property type="match status" value="1"/>
</dbReference>
<evidence type="ECO:0000313" key="6">
    <source>
        <dbReference type="EMBL" id="QNN59077.1"/>
    </source>
</evidence>
<dbReference type="Proteomes" id="UP000515811">
    <property type="component" value="Chromosome"/>
</dbReference>
<dbReference type="Gene3D" id="1.10.10.10">
    <property type="entry name" value="Winged helix-like DNA-binding domain superfamily/Winged helix DNA-binding domain"/>
    <property type="match status" value="1"/>
</dbReference>
<sequence length="306" mass="33794">MQSEILAALTVFEQVAQHRSLTYAAHALGVTPAALSQTLKKLEARLNVRLFDRTTRSVNLTEAGRLYLERVTPALAALRDATEDLQSSAGVEGGTLRLTLSHPAGQVLVEPLLPRFFALHPHIRVELVYDDGFVDIVRDGFDLGIRAGESLEGDMIAVPLTQTMRMCCAASPAYLARHGAPAHPDELVQHDCINYRMRSSGAIYKWEFEIGGKVVERAVEGPLTVNHWETGLRAAVNGVGLFIGWSESMLLSLEAGDLTEVLVPFRSHFPGVYAYYPQRAHMPLKTRIFLDFLVRHLQQDNARAAA</sequence>
<evidence type="ECO:0000313" key="7">
    <source>
        <dbReference type="Proteomes" id="UP000515811"/>
    </source>
</evidence>
<keyword evidence="4" id="KW-0804">Transcription</keyword>
<dbReference type="PANTHER" id="PTHR30537">
    <property type="entry name" value="HTH-TYPE TRANSCRIPTIONAL REGULATOR"/>
    <property type="match status" value="1"/>
</dbReference>
<keyword evidence="2" id="KW-0805">Transcription regulation</keyword>
<comment type="similarity">
    <text evidence="1">Belongs to the LysR transcriptional regulatory family.</text>
</comment>
<dbReference type="AlphaFoldDB" id="A0A7G9RU02"/>
<evidence type="ECO:0000256" key="3">
    <source>
        <dbReference type="ARBA" id="ARBA00023125"/>
    </source>
</evidence>
<keyword evidence="7" id="KW-1185">Reference proteome</keyword>
<dbReference type="GO" id="GO:0003677">
    <property type="term" value="F:DNA binding"/>
    <property type="evidence" value="ECO:0007669"/>
    <property type="project" value="UniProtKB-KW"/>
</dbReference>
<dbReference type="PANTHER" id="PTHR30537:SF5">
    <property type="entry name" value="HTH-TYPE TRANSCRIPTIONAL ACTIVATOR TTDR-RELATED"/>
    <property type="match status" value="1"/>
</dbReference>
<dbReference type="GO" id="GO:0003700">
    <property type="term" value="F:DNA-binding transcription factor activity"/>
    <property type="evidence" value="ECO:0007669"/>
    <property type="project" value="InterPro"/>
</dbReference>
<dbReference type="KEGG" id="drg:H9K76_09945"/>
<proteinExistence type="inferred from homology"/>
<dbReference type="InterPro" id="IPR036388">
    <property type="entry name" value="WH-like_DNA-bd_sf"/>
</dbReference>
<gene>
    <name evidence="6" type="ORF">H9K76_09945</name>
</gene>
<dbReference type="RefSeq" id="WP_187599977.1">
    <property type="nucleotide sequence ID" value="NZ_CP060714.1"/>
</dbReference>
<name>A0A7G9RU02_9BURK</name>
<evidence type="ECO:0000256" key="2">
    <source>
        <dbReference type="ARBA" id="ARBA00023015"/>
    </source>
</evidence>
<organism evidence="6 7">
    <name type="scientific">Diaphorobacter ruginosibacter</name>
    <dbReference type="NCBI Taxonomy" id="1715720"/>
    <lineage>
        <taxon>Bacteria</taxon>
        <taxon>Pseudomonadati</taxon>
        <taxon>Pseudomonadota</taxon>
        <taxon>Betaproteobacteria</taxon>
        <taxon>Burkholderiales</taxon>
        <taxon>Comamonadaceae</taxon>
        <taxon>Diaphorobacter</taxon>
    </lineage>
</organism>
<accession>A0A7G9RU02</accession>
<evidence type="ECO:0000256" key="1">
    <source>
        <dbReference type="ARBA" id="ARBA00009437"/>
    </source>
</evidence>